<dbReference type="AlphaFoldDB" id="A0A5J5EVM7"/>
<evidence type="ECO:0000313" key="3">
    <source>
        <dbReference type="Proteomes" id="UP000326924"/>
    </source>
</evidence>
<name>A0A5J5EVM7_9PEZI</name>
<keyword evidence="3" id="KW-1185">Reference proteome</keyword>
<feature type="region of interest" description="Disordered" evidence="1">
    <location>
        <begin position="1"/>
        <end position="21"/>
    </location>
</feature>
<reference evidence="2 3" key="1">
    <citation type="submission" date="2019-09" db="EMBL/GenBank/DDBJ databases">
        <title>Draft genome of the ectomycorrhizal ascomycete Sphaerosporella brunnea.</title>
        <authorList>
            <consortium name="DOE Joint Genome Institute"/>
            <person name="Benucci G.M."/>
            <person name="Marozzi G."/>
            <person name="Antonielli L."/>
            <person name="Sanchez S."/>
            <person name="Marco P."/>
            <person name="Wang X."/>
            <person name="Falini L.B."/>
            <person name="Barry K."/>
            <person name="Haridas S."/>
            <person name="Lipzen A."/>
            <person name="Labutti K."/>
            <person name="Grigoriev I.V."/>
            <person name="Murat C."/>
            <person name="Martin F."/>
            <person name="Albertini E."/>
            <person name="Donnini D."/>
            <person name="Bonito G."/>
        </authorList>
    </citation>
    <scope>NUCLEOTIDE SEQUENCE [LARGE SCALE GENOMIC DNA]</scope>
    <source>
        <strain evidence="2 3">Sb_GMNB300</strain>
    </source>
</reference>
<dbReference type="Proteomes" id="UP000326924">
    <property type="component" value="Unassembled WGS sequence"/>
</dbReference>
<proteinExistence type="predicted"/>
<organism evidence="2 3">
    <name type="scientific">Sphaerosporella brunnea</name>
    <dbReference type="NCBI Taxonomy" id="1250544"/>
    <lineage>
        <taxon>Eukaryota</taxon>
        <taxon>Fungi</taxon>
        <taxon>Dikarya</taxon>
        <taxon>Ascomycota</taxon>
        <taxon>Pezizomycotina</taxon>
        <taxon>Pezizomycetes</taxon>
        <taxon>Pezizales</taxon>
        <taxon>Pyronemataceae</taxon>
        <taxon>Sphaerosporella</taxon>
    </lineage>
</organism>
<evidence type="ECO:0000256" key="1">
    <source>
        <dbReference type="SAM" id="MobiDB-lite"/>
    </source>
</evidence>
<dbReference type="InParanoid" id="A0A5J5EVM7"/>
<comment type="caution">
    <text evidence="2">The sequence shown here is derived from an EMBL/GenBank/DDBJ whole genome shotgun (WGS) entry which is preliminary data.</text>
</comment>
<accession>A0A5J5EVM7</accession>
<sequence>MCAVSPYPTTRPLSADPAHGNRLPSDTACATISSVSIIPISRPPLRRTAGSGPYCIDDSVGRFCGSSYRRCADLGQHTQGSETRGSGAQGPGRAQISNGKELGFASVVSADSLFAHTHVLRYTPLSFVASVNSGSVFFGILSRKTNRSILEFSAQLPASAELSAMCIEGVEEGPCAIPVAVTLAVRLTSAWFRLSFRKLRGVSEGDKRTRRRKAVSPSHKRVSMQMKPYFGILPDFFFFCTHPRCSNFTPEIFTYIPTSTAEFSFG</sequence>
<protein>
    <submittedName>
        <fullName evidence="2">Uncharacterized protein</fullName>
    </submittedName>
</protein>
<evidence type="ECO:0000313" key="2">
    <source>
        <dbReference type="EMBL" id="KAA8904617.1"/>
    </source>
</evidence>
<gene>
    <name evidence="2" type="ORF">FN846DRAFT_25815</name>
</gene>
<dbReference type="EMBL" id="VXIS01000106">
    <property type="protein sequence ID" value="KAA8904617.1"/>
    <property type="molecule type" value="Genomic_DNA"/>
</dbReference>